<organism evidence="3 4">
    <name type="scientific">Fictibacillus barbaricus</name>
    <dbReference type="NCBI Taxonomy" id="182136"/>
    <lineage>
        <taxon>Bacteria</taxon>
        <taxon>Bacillati</taxon>
        <taxon>Bacillota</taxon>
        <taxon>Bacilli</taxon>
        <taxon>Bacillales</taxon>
        <taxon>Fictibacillaceae</taxon>
        <taxon>Fictibacillus</taxon>
    </lineage>
</organism>
<dbReference type="InterPro" id="IPR003251">
    <property type="entry name" value="Rr_diiron-bd_dom"/>
</dbReference>
<dbReference type="Gene3D" id="1.20.1260.10">
    <property type="match status" value="1"/>
</dbReference>
<dbReference type="CDD" id="cd00657">
    <property type="entry name" value="Ferritin_like"/>
    <property type="match status" value="1"/>
</dbReference>
<feature type="region of interest" description="Disordered" evidence="1">
    <location>
        <begin position="1"/>
        <end position="22"/>
    </location>
</feature>
<dbReference type="InterPro" id="IPR009078">
    <property type="entry name" value="Ferritin-like_SF"/>
</dbReference>
<dbReference type="EMBL" id="JAVDWA010000007">
    <property type="protein sequence ID" value="MDR7074372.1"/>
    <property type="molecule type" value="Genomic_DNA"/>
</dbReference>
<protein>
    <submittedName>
        <fullName evidence="3">Rubrerythrin</fullName>
    </submittedName>
</protein>
<accession>A0ABU1U4H8</accession>
<feature type="domain" description="Rubrerythrin diiron-binding" evidence="2">
    <location>
        <begin position="35"/>
        <end position="91"/>
    </location>
</feature>
<dbReference type="SUPFAM" id="SSF47240">
    <property type="entry name" value="Ferritin-like"/>
    <property type="match status" value="1"/>
</dbReference>
<evidence type="ECO:0000313" key="4">
    <source>
        <dbReference type="Proteomes" id="UP001258181"/>
    </source>
</evidence>
<evidence type="ECO:0000313" key="3">
    <source>
        <dbReference type="EMBL" id="MDR7074372.1"/>
    </source>
</evidence>
<reference evidence="3 4" key="1">
    <citation type="submission" date="2023-07" db="EMBL/GenBank/DDBJ databases">
        <title>Sorghum-associated microbial communities from plants grown in Nebraska, USA.</title>
        <authorList>
            <person name="Schachtman D."/>
        </authorList>
    </citation>
    <scope>NUCLEOTIDE SEQUENCE [LARGE SCALE GENOMIC DNA]</scope>
    <source>
        <strain evidence="3 4">BE211</strain>
    </source>
</reference>
<name>A0ABU1U4H8_9BACL</name>
<gene>
    <name evidence="3" type="ORF">J2X07_003368</name>
</gene>
<sequence length="249" mass="28874">MSYPGMGSQQQPHQQQQSSMQMYQQQALQRSLALIKEAVEGEMEDRLFYTYLIKEAPTKEQKQIIASIRDDEIGHNRMFRQIYKDITGQDIQVPTDVQFEKPKTYKEGLVKALFGELKAVEKYRVIRQGLPNEYYRDILFNIITDEIKHSAKYNYLITINQNTRVTETETQTMSGPDQLVMYIEPLVQEALKEVNEGINLTHLFQEYILAGVLVGDGYTPEEAIKTVEKWEKTGESQLLVKSKKLGQQR</sequence>
<proteinExistence type="predicted"/>
<dbReference type="InterPro" id="IPR012347">
    <property type="entry name" value="Ferritin-like"/>
</dbReference>
<dbReference type="Proteomes" id="UP001258181">
    <property type="component" value="Unassembled WGS sequence"/>
</dbReference>
<dbReference type="Pfam" id="PF02915">
    <property type="entry name" value="Rubrerythrin"/>
    <property type="match status" value="1"/>
</dbReference>
<dbReference type="RefSeq" id="WP_310261211.1">
    <property type="nucleotide sequence ID" value="NZ_JAVDWA010000007.1"/>
</dbReference>
<evidence type="ECO:0000259" key="2">
    <source>
        <dbReference type="Pfam" id="PF02915"/>
    </source>
</evidence>
<keyword evidence="4" id="KW-1185">Reference proteome</keyword>
<evidence type="ECO:0000256" key="1">
    <source>
        <dbReference type="SAM" id="MobiDB-lite"/>
    </source>
</evidence>
<comment type="caution">
    <text evidence="3">The sequence shown here is derived from an EMBL/GenBank/DDBJ whole genome shotgun (WGS) entry which is preliminary data.</text>
</comment>